<evidence type="ECO:0000259" key="2">
    <source>
        <dbReference type="Pfam" id="PF13635"/>
    </source>
</evidence>
<dbReference type="InterPro" id="IPR041682">
    <property type="entry name" value="AAA_14"/>
</dbReference>
<protein>
    <submittedName>
        <fullName evidence="3">ATPase AAA</fullName>
    </submittedName>
</protein>
<gene>
    <name evidence="3" type="ORF">AEAE_1264</name>
</gene>
<organism evidence="3 4">
    <name type="scientific">Aeriscardovia aeriphila</name>
    <dbReference type="NCBI Taxonomy" id="218139"/>
    <lineage>
        <taxon>Bacteria</taxon>
        <taxon>Bacillati</taxon>
        <taxon>Actinomycetota</taxon>
        <taxon>Actinomycetes</taxon>
        <taxon>Bifidobacteriales</taxon>
        <taxon>Bifidobacteriaceae</taxon>
        <taxon>Aeriscardovia</taxon>
    </lineage>
</organism>
<dbReference type="Proteomes" id="UP000228976">
    <property type="component" value="Unassembled WGS sequence"/>
</dbReference>
<dbReference type="InterPro" id="IPR027417">
    <property type="entry name" value="P-loop_NTPase"/>
</dbReference>
<dbReference type="RefSeq" id="WP_094690340.1">
    <property type="nucleotide sequence ID" value="NZ_JACBYZ010000001.1"/>
</dbReference>
<sequence length="426" mass="48323">MNKLIARDTYLKQALLFRDTDLIKVITGVRRCGKSSLLALIRQQLEAEKVPGRAFVSLNLESKAVSIENSDELYTYCKKQASSQGKTYFFIDEPQQLPSWEKAINALRIDIDCDIYITGSNAFLLSSELSTLLSGRYVEIRMLPLSFSEFLDFNGLSFPSNRAVTLDYQGQPVLFDDVFAHYLTYGGFPELASVETTQEMHSVYTSGMYETVVTKDVLNRERIHGRSQVTSAETLSNIATYLADNIGNLLSTKTIANVLTDAGDKTSHVTAMSYIRALDEAYLFYRAGRYDVHGKELLRTMPKQYIVDLGLRSFLEGYRNTDSGRVFENAVYLQLLYQGYTVHVGKLYTKEIDFIAIKNAQRLYIQVTDDLSDEKTRERELAPLQSIPDNFPKFVVTRNRTLLTDVEGIRILSAQQFFTQSWNAGV</sequence>
<feature type="domain" description="AAA" evidence="1">
    <location>
        <begin position="23"/>
        <end position="151"/>
    </location>
</feature>
<evidence type="ECO:0000313" key="4">
    <source>
        <dbReference type="Proteomes" id="UP000228976"/>
    </source>
</evidence>
<reference evidence="3 4" key="1">
    <citation type="journal article" date="2017" name="BMC Genomics">
        <title>Comparative genomic and phylogenomic analyses of the Bifidobacteriaceae family.</title>
        <authorList>
            <person name="Lugli G.A."/>
            <person name="Milani C."/>
            <person name="Turroni F."/>
            <person name="Duranti S."/>
            <person name="Mancabelli L."/>
            <person name="Mangifesta M."/>
            <person name="Ferrario C."/>
            <person name="Modesto M."/>
            <person name="Mattarelli P."/>
            <person name="Jiri K."/>
            <person name="van Sinderen D."/>
            <person name="Ventura M."/>
        </authorList>
    </citation>
    <scope>NUCLEOTIDE SEQUENCE [LARGE SCALE GENOMIC DNA]</scope>
    <source>
        <strain evidence="3 4">LMG 21773</strain>
    </source>
</reference>
<name>A0A261F7L6_9BIFI</name>
<dbReference type="EMBL" id="MWWU01000005">
    <property type="protein sequence ID" value="OZG55140.1"/>
    <property type="molecule type" value="Genomic_DNA"/>
</dbReference>
<dbReference type="SUPFAM" id="SSF52540">
    <property type="entry name" value="P-loop containing nucleoside triphosphate hydrolases"/>
    <property type="match status" value="1"/>
</dbReference>
<evidence type="ECO:0000259" key="1">
    <source>
        <dbReference type="Pfam" id="PF13173"/>
    </source>
</evidence>
<accession>A0A261F7L6</accession>
<dbReference type="Pfam" id="PF13635">
    <property type="entry name" value="DUF4143"/>
    <property type="match status" value="1"/>
</dbReference>
<keyword evidence="4" id="KW-1185">Reference proteome</keyword>
<evidence type="ECO:0000313" key="3">
    <source>
        <dbReference type="EMBL" id="OZG55140.1"/>
    </source>
</evidence>
<dbReference type="PANTHER" id="PTHR33295">
    <property type="entry name" value="ATPASE"/>
    <property type="match status" value="1"/>
</dbReference>
<comment type="caution">
    <text evidence="3">The sequence shown here is derived from an EMBL/GenBank/DDBJ whole genome shotgun (WGS) entry which is preliminary data.</text>
</comment>
<dbReference type="InterPro" id="IPR025420">
    <property type="entry name" value="DUF4143"/>
</dbReference>
<dbReference type="Pfam" id="PF13173">
    <property type="entry name" value="AAA_14"/>
    <property type="match status" value="1"/>
</dbReference>
<dbReference type="PANTHER" id="PTHR33295:SF20">
    <property type="entry name" value="ATPASE"/>
    <property type="match status" value="1"/>
</dbReference>
<proteinExistence type="predicted"/>
<dbReference type="AlphaFoldDB" id="A0A261F7L6"/>
<dbReference type="OrthoDB" id="9801684at2"/>
<feature type="domain" description="DUF4143" evidence="2">
    <location>
        <begin position="227"/>
        <end position="367"/>
    </location>
</feature>